<dbReference type="Gene3D" id="3.30.70.330">
    <property type="match status" value="1"/>
</dbReference>
<comment type="caution">
    <text evidence="3">The sequence shown here is derived from an EMBL/GenBank/DDBJ whole genome shotgun (WGS) entry which is preliminary data.</text>
</comment>
<keyword evidence="4" id="KW-1185">Reference proteome</keyword>
<feature type="domain" description="RRM" evidence="2">
    <location>
        <begin position="55"/>
        <end position="109"/>
    </location>
</feature>
<dbReference type="Proteomes" id="UP001215598">
    <property type="component" value="Unassembled WGS sequence"/>
</dbReference>
<dbReference type="InterPro" id="IPR012677">
    <property type="entry name" value="Nucleotide-bd_a/b_plait_sf"/>
</dbReference>
<proteinExistence type="predicted"/>
<feature type="compositionally biased region" description="Gly residues" evidence="1">
    <location>
        <begin position="150"/>
        <end position="166"/>
    </location>
</feature>
<name>A0AAD7MG20_9AGAR</name>
<gene>
    <name evidence="3" type="ORF">B0H16DRAFT_1806066</name>
</gene>
<evidence type="ECO:0000313" key="3">
    <source>
        <dbReference type="EMBL" id="KAJ7715239.1"/>
    </source>
</evidence>
<evidence type="ECO:0000256" key="1">
    <source>
        <dbReference type="SAM" id="MobiDB-lite"/>
    </source>
</evidence>
<dbReference type="EMBL" id="JARKIB010000311">
    <property type="protein sequence ID" value="KAJ7715239.1"/>
    <property type="molecule type" value="Genomic_DNA"/>
</dbReference>
<evidence type="ECO:0000259" key="2">
    <source>
        <dbReference type="Pfam" id="PF00076"/>
    </source>
</evidence>
<dbReference type="SUPFAM" id="SSF54928">
    <property type="entry name" value="RNA-binding domain, RBD"/>
    <property type="match status" value="1"/>
</dbReference>
<organism evidence="3 4">
    <name type="scientific">Mycena metata</name>
    <dbReference type="NCBI Taxonomy" id="1033252"/>
    <lineage>
        <taxon>Eukaryota</taxon>
        <taxon>Fungi</taxon>
        <taxon>Dikarya</taxon>
        <taxon>Basidiomycota</taxon>
        <taxon>Agaricomycotina</taxon>
        <taxon>Agaricomycetes</taxon>
        <taxon>Agaricomycetidae</taxon>
        <taxon>Agaricales</taxon>
        <taxon>Marasmiineae</taxon>
        <taxon>Mycenaceae</taxon>
        <taxon>Mycena</taxon>
    </lineage>
</organism>
<evidence type="ECO:0000313" key="4">
    <source>
        <dbReference type="Proteomes" id="UP001215598"/>
    </source>
</evidence>
<dbReference type="InterPro" id="IPR000504">
    <property type="entry name" value="RRM_dom"/>
</dbReference>
<accession>A0AAD7MG20</accession>
<feature type="region of interest" description="Disordered" evidence="1">
    <location>
        <begin position="139"/>
        <end position="190"/>
    </location>
</feature>
<sequence length="190" mass="20592">MWTTCGWRTLRRCMSFAEEPLYILDHNIRVEFAPERPTAANPPDQQALFYDFRGNEETLRTVLAEVEGSIMKAHFLCSSVTDELTGSGFIEFQSVERATQALEAVGGTMTPFGTLNLEYVINKPQMSCLAGTQPLGFGAPAPGWRAPGDQQGGGGDFGPPRNGGGSSLASKPGGLEVKRQFPEPMAEFES</sequence>
<protein>
    <recommendedName>
        <fullName evidence="2">RRM domain-containing protein</fullName>
    </recommendedName>
</protein>
<dbReference type="InterPro" id="IPR035979">
    <property type="entry name" value="RBD_domain_sf"/>
</dbReference>
<dbReference type="AlphaFoldDB" id="A0AAD7MG20"/>
<dbReference type="GO" id="GO:0003723">
    <property type="term" value="F:RNA binding"/>
    <property type="evidence" value="ECO:0007669"/>
    <property type="project" value="InterPro"/>
</dbReference>
<dbReference type="Pfam" id="PF00076">
    <property type="entry name" value="RRM_1"/>
    <property type="match status" value="1"/>
</dbReference>
<reference evidence="3" key="1">
    <citation type="submission" date="2023-03" db="EMBL/GenBank/DDBJ databases">
        <title>Massive genome expansion in bonnet fungi (Mycena s.s.) driven by repeated elements and novel gene families across ecological guilds.</title>
        <authorList>
            <consortium name="Lawrence Berkeley National Laboratory"/>
            <person name="Harder C.B."/>
            <person name="Miyauchi S."/>
            <person name="Viragh M."/>
            <person name="Kuo A."/>
            <person name="Thoen E."/>
            <person name="Andreopoulos B."/>
            <person name="Lu D."/>
            <person name="Skrede I."/>
            <person name="Drula E."/>
            <person name="Henrissat B."/>
            <person name="Morin E."/>
            <person name="Kohler A."/>
            <person name="Barry K."/>
            <person name="LaButti K."/>
            <person name="Morin E."/>
            <person name="Salamov A."/>
            <person name="Lipzen A."/>
            <person name="Mereny Z."/>
            <person name="Hegedus B."/>
            <person name="Baldrian P."/>
            <person name="Stursova M."/>
            <person name="Weitz H."/>
            <person name="Taylor A."/>
            <person name="Grigoriev I.V."/>
            <person name="Nagy L.G."/>
            <person name="Martin F."/>
            <person name="Kauserud H."/>
        </authorList>
    </citation>
    <scope>NUCLEOTIDE SEQUENCE</scope>
    <source>
        <strain evidence="3">CBHHK182m</strain>
    </source>
</reference>